<keyword evidence="2" id="KW-1185">Reference proteome</keyword>
<reference evidence="1" key="1">
    <citation type="submission" date="2022-12" db="EMBL/GenBank/DDBJ databases">
        <authorList>
            <consortium name="Asia Pacific Centre for Animal Health"/>
            <person name="Klose S.M."/>
            <person name="Legione A.R."/>
            <person name="Monotti I."/>
            <person name="Bushell R."/>
            <person name="Marenda M.S."/>
            <person name="Sugiyama T."/>
            <person name="Browning G.F."/>
            <person name="Vaz P.K."/>
        </authorList>
    </citation>
    <scope>NUCLEOTIDE SEQUENCE</scope>
    <source>
        <strain evidence="1">Felid995</strain>
    </source>
</reference>
<accession>A0ACD4PIA3</accession>
<protein>
    <submittedName>
        <fullName evidence="1">Phospholipase D-like domain-containing protein</fullName>
    </submittedName>
</protein>
<organism evidence="1 2">
    <name type="scientific">Mycoplasmopsis edwardii</name>
    <dbReference type="NCBI Taxonomy" id="53558"/>
    <lineage>
        <taxon>Bacteria</taxon>
        <taxon>Bacillati</taxon>
        <taxon>Mycoplasmatota</taxon>
        <taxon>Mycoplasmoidales</taxon>
        <taxon>Metamycoplasmataceae</taxon>
        <taxon>Mycoplasmopsis</taxon>
    </lineage>
</organism>
<sequence>MKLSFNVKRMILFIIQLLIAFVIIFGIIFSTVFFNSLLIWLLLIGMYLANVIFILVIYSQNRNNEAKFSWIYLILFLPIIGHILFLIFGLDIKKKRELKLDSLPDYKISHYKEQIHGSLPASNSNIVTKVQNSKHSTSYDAQITLETEGYRFYQKLIKELKKAKKSIFIVTYIIKNSEISKEIINILKKKQSEGVEVKWLIDDFGAIGKQRKYLKNLIKSNSFKIKMIGKIYYPFINYSSFSRNHQKFILIDSQKVFSGGNNISDEYASLSPKYGHWIDLNYEIQGPYVNEYILLFFKLWRLIAREKVDVTKYLNYEIDPTLNINSSALLLTDSPSYNHSKIEDFFLLSLANAKQSIKIATPYFTITNSLEKQLIIALKSNVDITIYFPGLPDKNFVYKVGLNQLNKFIKFGLKVKIYDDHFLHTKMGIIDDQVAWVGTNNLDPRSMFSQYETVDILEGKIVNEINGIFNEYDKRSSDFHLIPHDEREYNKLENFFFDWVKTLI</sequence>
<evidence type="ECO:0000313" key="2">
    <source>
        <dbReference type="Proteomes" id="UP001213039"/>
    </source>
</evidence>
<dbReference type="Proteomes" id="UP001213039">
    <property type="component" value="Chromosome"/>
</dbReference>
<dbReference type="EMBL" id="CP114370">
    <property type="protein sequence ID" value="WBP84375.1"/>
    <property type="molecule type" value="Genomic_DNA"/>
</dbReference>
<gene>
    <name evidence="1" type="ORF">Me_995_000358</name>
</gene>
<evidence type="ECO:0000313" key="1">
    <source>
        <dbReference type="EMBL" id="WBP84375.1"/>
    </source>
</evidence>
<name>A0ACD4PIA3_9BACT</name>
<proteinExistence type="predicted"/>